<feature type="domain" description="AIG1-type G" evidence="3">
    <location>
        <begin position="20"/>
        <end position="63"/>
    </location>
</feature>
<accession>A0ABD0LSB0</accession>
<organism evidence="4 5">
    <name type="scientific">Batillaria attramentaria</name>
    <dbReference type="NCBI Taxonomy" id="370345"/>
    <lineage>
        <taxon>Eukaryota</taxon>
        <taxon>Metazoa</taxon>
        <taxon>Spiralia</taxon>
        <taxon>Lophotrochozoa</taxon>
        <taxon>Mollusca</taxon>
        <taxon>Gastropoda</taxon>
        <taxon>Caenogastropoda</taxon>
        <taxon>Sorbeoconcha</taxon>
        <taxon>Cerithioidea</taxon>
        <taxon>Batillariidae</taxon>
        <taxon>Batillaria</taxon>
    </lineage>
</organism>
<evidence type="ECO:0000259" key="3">
    <source>
        <dbReference type="Pfam" id="PF04548"/>
    </source>
</evidence>
<dbReference type="AlphaFoldDB" id="A0ABD0LSB0"/>
<comment type="caution">
    <text evidence="4">The sequence shown here is derived from an EMBL/GenBank/DDBJ whole genome shotgun (WGS) entry which is preliminary data.</text>
</comment>
<evidence type="ECO:0000256" key="1">
    <source>
        <dbReference type="ARBA" id="ARBA00008535"/>
    </source>
</evidence>
<gene>
    <name evidence="4" type="ORF">BaRGS_00006788</name>
</gene>
<sequence length="120" mass="13584">MVKGKHESVESATPVRVLPLVGRTGTGKSSLDNAVLGKNVFSVGWPSESMTKASQTASNDEMEQKNRTYHEMKRLFGDDISRCMVVVFTRLDSEGEHFGYDWHNMFNLTFRPLLLQFVLD</sequence>
<evidence type="ECO:0000313" key="5">
    <source>
        <dbReference type="Proteomes" id="UP001519460"/>
    </source>
</evidence>
<protein>
    <recommendedName>
        <fullName evidence="3">AIG1-type G domain-containing protein</fullName>
    </recommendedName>
</protein>
<dbReference type="Pfam" id="PF04548">
    <property type="entry name" value="AIG1"/>
    <property type="match status" value="1"/>
</dbReference>
<dbReference type="Gene3D" id="3.40.50.300">
    <property type="entry name" value="P-loop containing nucleotide triphosphate hydrolases"/>
    <property type="match status" value="1"/>
</dbReference>
<keyword evidence="5" id="KW-1185">Reference proteome</keyword>
<dbReference type="SUPFAM" id="SSF52540">
    <property type="entry name" value="P-loop containing nucleoside triphosphate hydrolases"/>
    <property type="match status" value="1"/>
</dbReference>
<comment type="similarity">
    <text evidence="1">Belongs to the TRAFAC class TrmE-Era-EngA-EngB-Septin-like GTPase superfamily. AIG1/Toc34/Toc159-like paraseptin GTPase family. IAN subfamily.</text>
</comment>
<dbReference type="InterPro" id="IPR027417">
    <property type="entry name" value="P-loop_NTPase"/>
</dbReference>
<evidence type="ECO:0000256" key="2">
    <source>
        <dbReference type="ARBA" id="ARBA00022741"/>
    </source>
</evidence>
<dbReference type="GO" id="GO:0000166">
    <property type="term" value="F:nucleotide binding"/>
    <property type="evidence" value="ECO:0007669"/>
    <property type="project" value="UniProtKB-KW"/>
</dbReference>
<dbReference type="Proteomes" id="UP001519460">
    <property type="component" value="Unassembled WGS sequence"/>
</dbReference>
<keyword evidence="2" id="KW-0547">Nucleotide-binding</keyword>
<proteinExistence type="inferred from homology"/>
<evidence type="ECO:0000313" key="4">
    <source>
        <dbReference type="EMBL" id="KAK7502036.1"/>
    </source>
</evidence>
<name>A0ABD0LSB0_9CAEN</name>
<dbReference type="InterPro" id="IPR006703">
    <property type="entry name" value="G_AIG1"/>
</dbReference>
<dbReference type="EMBL" id="JACVVK020000028">
    <property type="protein sequence ID" value="KAK7502036.1"/>
    <property type="molecule type" value="Genomic_DNA"/>
</dbReference>
<reference evidence="4 5" key="1">
    <citation type="journal article" date="2023" name="Sci. Data">
        <title>Genome assembly of the Korean intertidal mud-creeper Batillaria attramentaria.</title>
        <authorList>
            <person name="Patra A.K."/>
            <person name="Ho P.T."/>
            <person name="Jun S."/>
            <person name="Lee S.J."/>
            <person name="Kim Y."/>
            <person name="Won Y.J."/>
        </authorList>
    </citation>
    <scope>NUCLEOTIDE SEQUENCE [LARGE SCALE GENOMIC DNA]</scope>
    <source>
        <strain evidence="4">Wonlab-2016</strain>
    </source>
</reference>